<comment type="caution">
    <text evidence="1">The sequence shown here is derived from an EMBL/GenBank/DDBJ whole genome shotgun (WGS) entry which is preliminary data.</text>
</comment>
<protein>
    <submittedName>
        <fullName evidence="1">Uncharacterized protein</fullName>
    </submittedName>
</protein>
<dbReference type="AlphaFoldDB" id="A0A0G0BK55"/>
<sequence length="209" mass="24143">MKKYLLIIFLGALTLSVFTFINRSNPIINVKNTNQSPSIKDSSQAECPFFVDKNFPKEYFSNVFNEVMVSYPPSLITSNQEIIPIKERFNPLKEPFGGEFYTIPKGAYPWTERNFDLDNDEKKERILSADTAMNHTPNLAVIVKDGYIIYKTKGANVYISEVGDHNGFFLHENTDWNSGEYKTTRYVHKDEKFIPVWFQTSCVVRPQSD</sequence>
<evidence type="ECO:0000313" key="1">
    <source>
        <dbReference type="EMBL" id="KKP31437.1"/>
    </source>
</evidence>
<dbReference type="EMBL" id="LBOI01000009">
    <property type="protein sequence ID" value="KKP31437.1"/>
    <property type="molecule type" value="Genomic_DNA"/>
</dbReference>
<organism evidence="1 2">
    <name type="scientific">Candidatus Woesebacteria bacterium GW2011_GWC2_31_9</name>
    <dbReference type="NCBI Taxonomy" id="1618586"/>
    <lineage>
        <taxon>Bacteria</taxon>
        <taxon>Candidatus Woeseibacteriota</taxon>
    </lineage>
</organism>
<gene>
    <name evidence="1" type="ORF">UR21_C0009G0018</name>
</gene>
<evidence type="ECO:0000313" key="2">
    <source>
        <dbReference type="Proteomes" id="UP000034803"/>
    </source>
</evidence>
<dbReference type="Proteomes" id="UP000034803">
    <property type="component" value="Unassembled WGS sequence"/>
</dbReference>
<proteinExistence type="predicted"/>
<name>A0A0G0BK55_9BACT</name>
<accession>A0A0G0BK55</accession>
<reference evidence="1 2" key="1">
    <citation type="journal article" date="2015" name="Nature">
        <title>rRNA introns, odd ribosomes, and small enigmatic genomes across a large radiation of phyla.</title>
        <authorList>
            <person name="Brown C.T."/>
            <person name="Hug L.A."/>
            <person name="Thomas B.C."/>
            <person name="Sharon I."/>
            <person name="Castelle C.J."/>
            <person name="Singh A."/>
            <person name="Wilkins M.J."/>
            <person name="Williams K.H."/>
            <person name="Banfield J.F."/>
        </authorList>
    </citation>
    <scope>NUCLEOTIDE SEQUENCE [LARGE SCALE GENOMIC DNA]</scope>
</reference>